<dbReference type="InterPro" id="IPR036812">
    <property type="entry name" value="NAD(P)_OxRdtase_dom_sf"/>
</dbReference>
<dbReference type="PANTHER" id="PTHR43312">
    <property type="entry name" value="D-THREO-ALDOSE 1-DEHYDROGENASE"/>
    <property type="match status" value="1"/>
</dbReference>
<reference evidence="2 3" key="1">
    <citation type="submission" date="2018-08" db="EMBL/GenBank/DDBJ databases">
        <title>The multiple taxonomic identification of Sphingomonas gilva.</title>
        <authorList>
            <person name="Zhu D."/>
            <person name="Zheng S."/>
        </authorList>
    </citation>
    <scope>NUCLEOTIDE SEQUENCE [LARGE SCALE GENOMIC DNA]</scope>
    <source>
        <strain evidence="2 3">ZDH117</strain>
    </source>
</reference>
<dbReference type="Pfam" id="PF00248">
    <property type="entry name" value="Aldo_ket_red"/>
    <property type="match status" value="1"/>
</dbReference>
<evidence type="ECO:0000313" key="2">
    <source>
        <dbReference type="EMBL" id="RHW16688.1"/>
    </source>
</evidence>
<sequence>MGNHARRHQHSPRADRCAAGHLSPLVMGQPRMSRLAGGDHGRVGFQLMRLRRLGRTELSVSECTLGTSALKGLDMTEASRRLALAFDHGINAVEMDAGDGVAASFLAEVFRREGVRQSVHVFARVSSLVPFDLPSPHILVQQAYPGRHIQAETEALLDALGVERLALQQLHAWCPEWLREGDWAETFERLREEGKIAGHGVSLFDHDVDAGLEAVASGRIDAVQVMYNIFDPAAATTLLPLCRKHDVGVIARSPLYYGALASVADKLRRLAPEDWRSGYFFDEHRRETVERVQSLAREIAPQGRSVSDLALRFSLSHPAVSTVAVGMRTRAQVEANMQALRRGGLRDEELRQLAGHAWLC</sequence>
<evidence type="ECO:0000313" key="3">
    <source>
        <dbReference type="Proteomes" id="UP000266693"/>
    </source>
</evidence>
<protein>
    <submittedName>
        <fullName evidence="2">Aldo/keto reductase</fullName>
    </submittedName>
</protein>
<keyword evidence="3" id="KW-1185">Reference proteome</keyword>
<dbReference type="InterPro" id="IPR023210">
    <property type="entry name" value="NADP_OxRdtase_dom"/>
</dbReference>
<accession>A0A396RKC7</accession>
<feature type="domain" description="NADP-dependent oxidoreductase" evidence="1">
    <location>
        <begin position="65"/>
        <end position="355"/>
    </location>
</feature>
<evidence type="ECO:0000259" key="1">
    <source>
        <dbReference type="Pfam" id="PF00248"/>
    </source>
</evidence>
<dbReference type="OrthoDB" id="7181835at2"/>
<proteinExistence type="predicted"/>
<dbReference type="InterPro" id="IPR053135">
    <property type="entry name" value="AKR2_Oxidoreductase"/>
</dbReference>
<dbReference type="EMBL" id="QWLV01000008">
    <property type="protein sequence ID" value="RHW16688.1"/>
    <property type="molecule type" value="Genomic_DNA"/>
</dbReference>
<dbReference type="Proteomes" id="UP000266693">
    <property type="component" value="Unassembled WGS sequence"/>
</dbReference>
<dbReference type="Gene3D" id="3.20.20.100">
    <property type="entry name" value="NADP-dependent oxidoreductase domain"/>
    <property type="match status" value="1"/>
</dbReference>
<dbReference type="PANTHER" id="PTHR43312:SF1">
    <property type="entry name" value="NADP-DEPENDENT OXIDOREDUCTASE DOMAIN-CONTAINING PROTEIN"/>
    <property type="match status" value="1"/>
</dbReference>
<name>A0A396RKC7_9SPHN</name>
<dbReference type="AlphaFoldDB" id="A0A396RKC7"/>
<gene>
    <name evidence="2" type="ORF">D1610_14960</name>
</gene>
<organism evidence="2 3">
    <name type="scientific">Sphingomonas gilva</name>
    <dbReference type="NCBI Taxonomy" id="2305907"/>
    <lineage>
        <taxon>Bacteria</taxon>
        <taxon>Pseudomonadati</taxon>
        <taxon>Pseudomonadota</taxon>
        <taxon>Alphaproteobacteria</taxon>
        <taxon>Sphingomonadales</taxon>
        <taxon>Sphingomonadaceae</taxon>
        <taxon>Sphingomonas</taxon>
    </lineage>
</organism>
<dbReference type="SUPFAM" id="SSF51430">
    <property type="entry name" value="NAD(P)-linked oxidoreductase"/>
    <property type="match status" value="1"/>
</dbReference>
<comment type="caution">
    <text evidence="2">The sequence shown here is derived from an EMBL/GenBank/DDBJ whole genome shotgun (WGS) entry which is preliminary data.</text>
</comment>